<dbReference type="Pfam" id="PF02042">
    <property type="entry name" value="RWP-RK"/>
    <property type="match status" value="1"/>
</dbReference>
<keyword evidence="2" id="KW-0805">Transcription regulation</keyword>
<dbReference type="Proteomes" id="UP000811609">
    <property type="component" value="Chromosome 6"/>
</dbReference>
<evidence type="ECO:0000256" key="6">
    <source>
        <dbReference type="SAM" id="MobiDB-lite"/>
    </source>
</evidence>
<keyword evidence="10" id="KW-1185">Reference proteome</keyword>
<keyword evidence="5" id="KW-0539">Nucleus</keyword>
<feature type="compositionally biased region" description="Polar residues" evidence="6">
    <location>
        <begin position="754"/>
        <end position="766"/>
    </location>
</feature>
<dbReference type="PANTHER" id="PTHR32002">
    <property type="entry name" value="PROTEIN NLP8"/>
    <property type="match status" value="1"/>
</dbReference>
<dbReference type="InterPro" id="IPR053793">
    <property type="entry name" value="PB1-like"/>
</dbReference>
<feature type="region of interest" description="Disordered" evidence="6">
    <location>
        <begin position="727"/>
        <end position="766"/>
    </location>
</feature>
<dbReference type="InterPro" id="IPR034891">
    <property type="entry name" value="PB1_NLP"/>
</dbReference>
<dbReference type="GO" id="GO:0003700">
    <property type="term" value="F:DNA-binding transcription factor activity"/>
    <property type="evidence" value="ECO:0007669"/>
    <property type="project" value="InterPro"/>
</dbReference>
<dbReference type="Pfam" id="PF00564">
    <property type="entry name" value="PB1"/>
    <property type="match status" value="1"/>
</dbReference>
<keyword evidence="3" id="KW-0238">DNA-binding</keyword>
<organism evidence="9 10">
    <name type="scientific">Carya illinoinensis</name>
    <name type="common">Pecan</name>
    <dbReference type="NCBI Taxonomy" id="32201"/>
    <lineage>
        <taxon>Eukaryota</taxon>
        <taxon>Viridiplantae</taxon>
        <taxon>Streptophyta</taxon>
        <taxon>Embryophyta</taxon>
        <taxon>Tracheophyta</taxon>
        <taxon>Spermatophyta</taxon>
        <taxon>Magnoliopsida</taxon>
        <taxon>eudicotyledons</taxon>
        <taxon>Gunneridae</taxon>
        <taxon>Pentapetalae</taxon>
        <taxon>rosids</taxon>
        <taxon>fabids</taxon>
        <taxon>Fagales</taxon>
        <taxon>Juglandaceae</taxon>
        <taxon>Carya</taxon>
    </lineage>
</organism>
<feature type="domain" description="RWP-RK" evidence="7">
    <location>
        <begin position="627"/>
        <end position="709"/>
    </location>
</feature>
<sequence length="962" mass="106979">MEIEREFNMEYGAFTSNSTTSVNFSESNISNTELGFMDELLFDGCWLETAGDLNLFPPGPLPASARAFNHEYPSHHYLPPLETNSISHLSINQYRQQIYQEEFTEGTFPESEGILVEGSTELGIRRWWIGPRANPGPCSSVKERLILAVGYLTGFTKNMNVFIQIWVPIRRSSGGRYFLTTQDQPYSFGANCKSLANYRDVSRAYQFAVEEDIEESAGLPGRVFWEKLPEWTPDVRFFKRDEYPHINNYAHEQYCGVRGFLALPVLERGSGTCLGVVEIATTDDHQNINHLPELHENVCQADLEAVDLRSYQFFSPPSVKAYNYGELYQAALAEILEVLATVCKAHRLPLALTWAPCLQQGKDGCRQSDENYAHCLSTVDTACFVSDAEVLGFHEACSEYHLFRGQGTVGTAFTTTKPCFATDMTAFSKTEYPLSHHARMFGLRAAVAIPFRSLYTGSADFLLEFFLPKDCHDTEEQKQMLNSLSIVLKQACRNLHAVIEKELDEVEVIYSVEEVVIASDVGIKKEEPQKSVSSPLKEACSKESSWIARMTEVQHKGKGVSISLEYQEEDPKEAFKVTTHWDNTQGASLNGQGLSEFGQLQKSSGSKGSVDGGGGSYSYGGQRSSGRKTGEKKRTKTEKTIINLSVLRQYFAGSLKDAAKSIGVCPTTLKRICRQHGITRWPSRKIKKVGHSLRKLQSVIDSVQGAEGAIQIRSFYTNFPELNSPGNGSFSSMKINDNSKQSNPIPESGLLNHGSGTHSKSLPSSCGQTIGPSSFCASTGAQQHRTPINALSNADILIMRENPGGLLPMTCSDADLHTLNRHEQNLLPLAECLKSFGGLPDLETLPISPESSSHNSQDGGTGAFRVKATFGDEKIRFRFQPNWTFGDLQLEIARRLNLDDISRVDLMYLDDDREYWVLLECDADFQECIHIFRASQSHTLKLSLQHASNPYLGSPFGSSYLS</sequence>
<evidence type="ECO:0000256" key="1">
    <source>
        <dbReference type="ARBA" id="ARBA00011726"/>
    </source>
</evidence>
<dbReference type="CDD" id="cd06407">
    <property type="entry name" value="PB1_NLP"/>
    <property type="match status" value="1"/>
</dbReference>
<reference evidence="9" key="1">
    <citation type="submission" date="2020-12" db="EMBL/GenBank/DDBJ databases">
        <title>WGS assembly of Carya illinoinensis cv. Pawnee.</title>
        <authorList>
            <person name="Platts A."/>
            <person name="Shu S."/>
            <person name="Wright S."/>
            <person name="Barry K."/>
            <person name="Edger P."/>
            <person name="Pires J.C."/>
            <person name="Schmutz J."/>
        </authorList>
    </citation>
    <scope>NUCLEOTIDE SEQUENCE</scope>
    <source>
        <tissue evidence="9">Leaf</tissue>
    </source>
</reference>
<accession>A0A8T1QAY9</accession>
<dbReference type="InterPro" id="IPR000270">
    <property type="entry name" value="PB1_dom"/>
</dbReference>
<proteinExistence type="predicted"/>
<feature type="compositionally biased region" description="Polar residues" evidence="6">
    <location>
        <begin position="727"/>
        <end position="745"/>
    </location>
</feature>
<name>A0A8T1QAY9_CARIL</name>
<protein>
    <recommendedName>
        <fullName evidence="11">Nodule inception protein</fullName>
    </recommendedName>
</protein>
<dbReference type="Pfam" id="PF22922">
    <property type="entry name" value="GAF_NLP"/>
    <property type="match status" value="1"/>
</dbReference>
<evidence type="ECO:0008006" key="11">
    <source>
        <dbReference type="Google" id="ProtNLM"/>
    </source>
</evidence>
<feature type="region of interest" description="Disordered" evidence="6">
    <location>
        <begin position="598"/>
        <end position="636"/>
    </location>
</feature>
<evidence type="ECO:0000259" key="8">
    <source>
        <dbReference type="PROSITE" id="PS51745"/>
    </source>
</evidence>
<dbReference type="PROSITE" id="PS51519">
    <property type="entry name" value="RWP_RK"/>
    <property type="match status" value="1"/>
</dbReference>
<dbReference type="InterPro" id="IPR045012">
    <property type="entry name" value="NLP"/>
</dbReference>
<evidence type="ECO:0000256" key="4">
    <source>
        <dbReference type="ARBA" id="ARBA00023163"/>
    </source>
</evidence>
<dbReference type="AlphaFoldDB" id="A0A8T1QAY9"/>
<evidence type="ECO:0000256" key="2">
    <source>
        <dbReference type="ARBA" id="ARBA00023015"/>
    </source>
</evidence>
<dbReference type="PANTHER" id="PTHR32002:SF46">
    <property type="entry name" value="PROTEIN NLP2"/>
    <property type="match status" value="1"/>
</dbReference>
<dbReference type="InterPro" id="IPR003035">
    <property type="entry name" value="RWP-RK_dom"/>
</dbReference>
<evidence type="ECO:0000256" key="5">
    <source>
        <dbReference type="ARBA" id="ARBA00023242"/>
    </source>
</evidence>
<comment type="subunit">
    <text evidence="1">Homodimers and heterodimers.</text>
</comment>
<gene>
    <name evidence="9" type="ORF">CIPAW_06G116400</name>
</gene>
<dbReference type="InterPro" id="IPR055081">
    <property type="entry name" value="NLP1-9_GAF"/>
</dbReference>
<dbReference type="EMBL" id="CM031814">
    <property type="protein sequence ID" value="KAG6651503.1"/>
    <property type="molecule type" value="Genomic_DNA"/>
</dbReference>
<dbReference type="GO" id="GO:0003677">
    <property type="term" value="F:DNA binding"/>
    <property type="evidence" value="ECO:0007669"/>
    <property type="project" value="UniProtKB-KW"/>
</dbReference>
<keyword evidence="4" id="KW-0804">Transcription</keyword>
<dbReference type="SMART" id="SM00666">
    <property type="entry name" value="PB1"/>
    <property type="match status" value="1"/>
</dbReference>
<evidence type="ECO:0000256" key="3">
    <source>
        <dbReference type="ARBA" id="ARBA00023125"/>
    </source>
</evidence>
<evidence type="ECO:0000259" key="7">
    <source>
        <dbReference type="PROSITE" id="PS51519"/>
    </source>
</evidence>
<evidence type="ECO:0000313" key="10">
    <source>
        <dbReference type="Proteomes" id="UP000811609"/>
    </source>
</evidence>
<evidence type="ECO:0000313" key="9">
    <source>
        <dbReference type="EMBL" id="KAG6651503.1"/>
    </source>
</evidence>
<comment type="caution">
    <text evidence="9">The sequence shown here is derived from an EMBL/GenBank/DDBJ whole genome shotgun (WGS) entry which is preliminary data.</text>
</comment>
<dbReference type="PROSITE" id="PS51745">
    <property type="entry name" value="PB1"/>
    <property type="match status" value="1"/>
</dbReference>
<feature type="domain" description="PB1" evidence="8">
    <location>
        <begin position="863"/>
        <end position="947"/>
    </location>
</feature>